<keyword evidence="1" id="KW-0175">Coiled coil</keyword>
<keyword evidence="4" id="KW-1185">Reference proteome</keyword>
<evidence type="ECO:0000256" key="2">
    <source>
        <dbReference type="SAM" id="MobiDB-lite"/>
    </source>
</evidence>
<dbReference type="EMBL" id="BCMF01000003">
    <property type="protein sequence ID" value="GAW98725.1"/>
    <property type="molecule type" value="Genomic_DNA"/>
</dbReference>
<proteinExistence type="predicted"/>
<gene>
    <name evidence="3" type="ORF">IWT30_00684</name>
</gene>
<dbReference type="Gene3D" id="1.20.5.340">
    <property type="match status" value="1"/>
</dbReference>
<dbReference type="Proteomes" id="UP000198374">
    <property type="component" value="Unassembled WGS sequence"/>
</dbReference>
<evidence type="ECO:0000313" key="3">
    <source>
        <dbReference type="EMBL" id="GAW98725.1"/>
    </source>
</evidence>
<sequence length="492" mass="58047">MNSKNFIAGYNRGFENSQKTEDNRKSRLAKLRKKYKKQATGKSVSSPKQSRQSDGDSTTHQQVRTIRQLRKEINELSKKRKADQQSLKSIQQDNFRLKGQVKRLRSEQVETNKHLQTLIDELERAKADVRQNYIPKTVYTQQIEGAKTKDQQQRTQINNLKQGNRDLRKRNRQLSHVNEETRKHLHTSREVLKNNQVATDLLQEQKKNQRLNSELTDFKEKAAKMESQLQWYMRANDNLKHKYSRYKIKKLTKHNSEELLDSVRDDILDQYIKDNITLSQAIHGLNQRVSAENAKQTERLLEPVLDRMKAYFDVESSRYVNELTKLNNYREKQEKKIDLQKSLVKQRKDRLIYSTNSKKHKVNAEQAAARLNISVNQELARKVLKGAKIVIIDWQKTYPVTKDLTRYGAEVMAFNDGNYHYNRLQTVLNREDLDLIVINPNGMHHEVGLIINNPSFQYRKRVLNLNQLKDSHRNAFDEIVWWLNGMRSRGEK</sequence>
<name>A0A1Z5IAS5_9LACO</name>
<dbReference type="RefSeq" id="WP_089108538.1">
    <property type="nucleotide sequence ID" value="NZ_BCMF01000003.1"/>
</dbReference>
<comment type="caution">
    <text evidence="3">The sequence shown here is derived from an EMBL/GenBank/DDBJ whole genome shotgun (WGS) entry which is preliminary data.</text>
</comment>
<organism evidence="3 4">
    <name type="scientific">Secundilactobacillus mixtipabuli</name>
    <dbReference type="NCBI Taxonomy" id="1435342"/>
    <lineage>
        <taxon>Bacteria</taxon>
        <taxon>Bacillati</taxon>
        <taxon>Bacillota</taxon>
        <taxon>Bacilli</taxon>
        <taxon>Lactobacillales</taxon>
        <taxon>Lactobacillaceae</taxon>
        <taxon>Secundilactobacillus</taxon>
    </lineage>
</organism>
<reference evidence="3 4" key="1">
    <citation type="submission" date="2015-11" db="EMBL/GenBank/DDBJ databases">
        <title>Draft genome sequences of new species of the genus Lactobacillus isolated from orchardgrass silage.</title>
        <authorList>
            <person name="Tohno M."/>
            <person name="Tanizawa Y."/>
            <person name="Arita M."/>
        </authorList>
    </citation>
    <scope>NUCLEOTIDE SEQUENCE [LARGE SCALE GENOMIC DNA]</scope>
    <source>
        <strain evidence="3 4">IWT30</strain>
    </source>
</reference>
<evidence type="ECO:0000256" key="1">
    <source>
        <dbReference type="SAM" id="Coils"/>
    </source>
</evidence>
<accession>A0A1Z5IAS5</accession>
<dbReference type="AlphaFoldDB" id="A0A1Z5IAS5"/>
<evidence type="ECO:0000313" key="4">
    <source>
        <dbReference type="Proteomes" id="UP000198374"/>
    </source>
</evidence>
<feature type="compositionally biased region" description="Polar residues" evidence="2">
    <location>
        <begin position="40"/>
        <end position="63"/>
    </location>
</feature>
<feature type="compositionally biased region" description="Basic residues" evidence="2">
    <location>
        <begin position="26"/>
        <end position="39"/>
    </location>
</feature>
<feature type="region of interest" description="Disordered" evidence="2">
    <location>
        <begin position="1"/>
        <end position="63"/>
    </location>
</feature>
<feature type="coiled-coil region" evidence="1">
    <location>
        <begin position="201"/>
        <end position="228"/>
    </location>
</feature>
<protein>
    <submittedName>
        <fullName evidence="3">Uncharacterized protein</fullName>
    </submittedName>
</protein>
<dbReference type="OrthoDB" id="2328921at2"/>